<keyword evidence="2" id="KW-1133">Transmembrane helix</keyword>
<accession>A0ABS2F3I9</accession>
<feature type="coiled-coil region" evidence="1">
    <location>
        <begin position="20"/>
        <end position="58"/>
    </location>
</feature>
<gene>
    <name evidence="3" type="ORF">H9X80_06110</name>
</gene>
<protein>
    <submittedName>
        <fullName evidence="3">Uncharacterized protein</fullName>
    </submittedName>
</protein>
<reference evidence="3 4" key="1">
    <citation type="journal article" date="2021" name="Sci. Rep.">
        <title>The distribution of antibiotic resistance genes in chicken gut microbiota commensals.</title>
        <authorList>
            <person name="Juricova H."/>
            <person name="Matiasovicova J."/>
            <person name="Kubasova T."/>
            <person name="Cejkova D."/>
            <person name="Rychlik I."/>
        </authorList>
    </citation>
    <scope>NUCLEOTIDE SEQUENCE [LARGE SCALE GENOMIC DNA]</scope>
    <source>
        <strain evidence="3 4">An794</strain>
    </source>
</reference>
<keyword evidence="2" id="KW-0812">Transmembrane</keyword>
<comment type="caution">
    <text evidence="3">The sequence shown here is derived from an EMBL/GenBank/DDBJ whole genome shotgun (WGS) entry which is preliminary data.</text>
</comment>
<feature type="transmembrane region" description="Helical" evidence="2">
    <location>
        <begin position="142"/>
        <end position="163"/>
    </location>
</feature>
<dbReference type="RefSeq" id="WP_204793457.1">
    <property type="nucleotide sequence ID" value="NZ_JACSNQ010000011.1"/>
</dbReference>
<evidence type="ECO:0000256" key="2">
    <source>
        <dbReference type="SAM" id="Phobius"/>
    </source>
</evidence>
<dbReference type="EMBL" id="JACSNQ010000011">
    <property type="protein sequence ID" value="MBM6775113.1"/>
    <property type="molecule type" value="Genomic_DNA"/>
</dbReference>
<sequence>MVLIDWQVSRESANGVFGIRKEQSERAKEAEKRRDGALDALDESRKTLTDARAKAEATVSECLDLLSSMRSAPFRMRRQVRFVGRARKKFRKSNEIVEKQFARDAIAAGAAVATVGGVLGAVCKFRNEIGNLLKKKPPVAVAWILAVVAGAAFTISKIGSIFVQKSAKEWAEFTEECLRVADDATKASLRAKSEAMKISRQDESLEACLKTPVNLRGKRFRSFPIPNLYMKATRRTSFQVTRICQLLVGAP</sequence>
<evidence type="ECO:0000256" key="1">
    <source>
        <dbReference type="SAM" id="Coils"/>
    </source>
</evidence>
<name>A0ABS2F3I9_9ACTN</name>
<keyword evidence="1" id="KW-0175">Coiled coil</keyword>
<evidence type="ECO:0000313" key="3">
    <source>
        <dbReference type="EMBL" id="MBM6775113.1"/>
    </source>
</evidence>
<keyword evidence="2" id="KW-0472">Membrane</keyword>
<proteinExistence type="predicted"/>
<keyword evidence="4" id="KW-1185">Reference proteome</keyword>
<evidence type="ECO:0000313" key="4">
    <source>
        <dbReference type="Proteomes" id="UP000712527"/>
    </source>
</evidence>
<dbReference type="Proteomes" id="UP000712527">
    <property type="component" value="Unassembled WGS sequence"/>
</dbReference>
<organism evidence="3 4">
    <name type="scientific">Olsenella profusa</name>
    <dbReference type="NCBI Taxonomy" id="138595"/>
    <lineage>
        <taxon>Bacteria</taxon>
        <taxon>Bacillati</taxon>
        <taxon>Actinomycetota</taxon>
        <taxon>Coriobacteriia</taxon>
        <taxon>Coriobacteriales</taxon>
        <taxon>Atopobiaceae</taxon>
        <taxon>Olsenella</taxon>
    </lineage>
</organism>